<protein>
    <submittedName>
        <fullName evidence="1">Uncharacterized protein</fullName>
    </submittedName>
</protein>
<evidence type="ECO:0000313" key="2">
    <source>
        <dbReference type="Proteomes" id="UP000798662"/>
    </source>
</evidence>
<evidence type="ECO:0000313" key="1">
    <source>
        <dbReference type="EMBL" id="KAK1867727.1"/>
    </source>
</evidence>
<gene>
    <name evidence="1" type="ORF">I4F81_010229</name>
</gene>
<reference evidence="1" key="1">
    <citation type="submission" date="2019-11" db="EMBL/GenBank/DDBJ databases">
        <title>Nori genome reveals adaptations in red seaweeds to the harsh intertidal environment.</title>
        <authorList>
            <person name="Wang D."/>
            <person name="Mao Y."/>
        </authorList>
    </citation>
    <scope>NUCLEOTIDE SEQUENCE</scope>
    <source>
        <tissue evidence="1">Gametophyte</tissue>
    </source>
</reference>
<sequence>MATPTAPASSLEPLSTSPLNSPLLVESTTSQRATANSPQLVEWTASQHATAAAVVTTDDVPWSLPPRPASLFPFLPPSAHLRVPLSPADRRRPPRLIGGADVSFPASGGAAGVATLTVCHWPSGVLLYSRSVDVVVDVPYVPGFLAFREVPPVVSLLAAYASDVGLPPLPAAPNGGTALLQAVGRGDCFDGASGVGVPCSPLGPFLDVLLCDGNGVLHPRGAGMACAVGVTTGVPTVGVAKQLHNVDGLGRTAVAAAIAAAPARVAAVPLVGVSGVLHGAAYMGAVADRRQRRGGSGSGNDSAPGGGERPVPPPAPGQTASTVPSAAAAAAAAAAAGTPPPPLTPHPRLTRPVYVSVGHRVSLSTALALVASLTPARVPAPIRTADAHSRAAIRGDRVTVCETAALSAVAGGGGGAEVAAVAARTARRKRS</sequence>
<name>A0ACC3CC14_PYRYE</name>
<accession>A0ACC3CC14</accession>
<proteinExistence type="predicted"/>
<keyword evidence="2" id="KW-1185">Reference proteome</keyword>
<organism evidence="1 2">
    <name type="scientific">Pyropia yezoensis</name>
    <name type="common">Susabi-nori</name>
    <name type="synonym">Porphyra yezoensis</name>
    <dbReference type="NCBI Taxonomy" id="2788"/>
    <lineage>
        <taxon>Eukaryota</taxon>
        <taxon>Rhodophyta</taxon>
        <taxon>Bangiophyceae</taxon>
        <taxon>Bangiales</taxon>
        <taxon>Bangiaceae</taxon>
        <taxon>Pyropia</taxon>
    </lineage>
</organism>
<comment type="caution">
    <text evidence="1">The sequence shown here is derived from an EMBL/GenBank/DDBJ whole genome shotgun (WGS) entry which is preliminary data.</text>
</comment>
<dbReference type="Proteomes" id="UP000798662">
    <property type="component" value="Chromosome 3"/>
</dbReference>
<dbReference type="EMBL" id="CM020620">
    <property type="protein sequence ID" value="KAK1867727.1"/>
    <property type="molecule type" value="Genomic_DNA"/>
</dbReference>